<dbReference type="OrthoDB" id="804563at2"/>
<gene>
    <name evidence="3" type="ORF">HDF22_005627</name>
    <name evidence="2" type="ORF">HDF23_000405</name>
</gene>
<dbReference type="Proteomes" id="UP000541583">
    <property type="component" value="Unassembled WGS sequence"/>
</dbReference>
<dbReference type="Proteomes" id="UP000548326">
    <property type="component" value="Unassembled WGS sequence"/>
</dbReference>
<evidence type="ECO:0000313" key="4">
    <source>
        <dbReference type="Proteomes" id="UP000541583"/>
    </source>
</evidence>
<evidence type="ECO:0000256" key="1">
    <source>
        <dbReference type="SAM" id="Phobius"/>
    </source>
</evidence>
<keyword evidence="4" id="KW-1185">Reference proteome</keyword>
<accession>A0A1N6P8W8</accession>
<dbReference type="RefSeq" id="WP_076369877.1">
    <property type="nucleotide sequence ID" value="NZ_FTMG01000001.1"/>
</dbReference>
<organism evidence="3 5">
    <name type="scientific">Mucilaginibacter lappiensis</name>
    <dbReference type="NCBI Taxonomy" id="354630"/>
    <lineage>
        <taxon>Bacteria</taxon>
        <taxon>Pseudomonadati</taxon>
        <taxon>Bacteroidota</taxon>
        <taxon>Sphingobacteriia</taxon>
        <taxon>Sphingobacteriales</taxon>
        <taxon>Sphingobacteriaceae</taxon>
        <taxon>Mucilaginibacter</taxon>
    </lineage>
</organism>
<feature type="transmembrane region" description="Helical" evidence="1">
    <location>
        <begin position="13"/>
        <end position="36"/>
    </location>
</feature>
<evidence type="ECO:0000313" key="5">
    <source>
        <dbReference type="Proteomes" id="UP000548326"/>
    </source>
</evidence>
<evidence type="ECO:0000313" key="2">
    <source>
        <dbReference type="EMBL" id="MBB6107675.1"/>
    </source>
</evidence>
<dbReference type="STRING" id="354630.SAMN05421821_101408"/>
<reference evidence="4 5" key="1">
    <citation type="submission" date="2020-08" db="EMBL/GenBank/DDBJ databases">
        <title>Genomic Encyclopedia of Type Strains, Phase IV (KMG-V): Genome sequencing to study the core and pangenomes of soil and plant-associated prokaryotes.</title>
        <authorList>
            <person name="Whitman W."/>
        </authorList>
    </citation>
    <scope>NUCLEOTIDE SEQUENCE [LARGE SCALE GENOMIC DNA]</scope>
    <source>
        <strain evidence="2 4">ANJLi2</strain>
        <strain evidence="3 5">MP601</strain>
    </source>
</reference>
<keyword evidence="1" id="KW-1133">Transmembrane helix</keyword>
<keyword evidence="1" id="KW-0472">Membrane</keyword>
<evidence type="ECO:0000313" key="3">
    <source>
        <dbReference type="EMBL" id="MBB6131476.1"/>
    </source>
</evidence>
<dbReference type="EMBL" id="JACHCA010000025">
    <property type="protein sequence ID" value="MBB6131476.1"/>
    <property type="molecule type" value="Genomic_DNA"/>
</dbReference>
<protein>
    <submittedName>
        <fullName evidence="3">Uncharacterized protein</fullName>
    </submittedName>
</protein>
<sequence length="106" mass="13034">MDDLIYDPLGLDIFVIAEMFESVFNGLSGVYFRLYYKESKRSEDVRNFDREKEFYKRFREMVRLKRSYEPTDWIKKREAVDLYCIELRKMIALELTEYRDFKINGQ</sequence>
<proteinExistence type="predicted"/>
<comment type="caution">
    <text evidence="3">The sequence shown here is derived from an EMBL/GenBank/DDBJ whole genome shotgun (WGS) entry which is preliminary data.</text>
</comment>
<dbReference type="EMBL" id="JACHCB010000001">
    <property type="protein sequence ID" value="MBB6107675.1"/>
    <property type="molecule type" value="Genomic_DNA"/>
</dbReference>
<name>A0A1N6P8W8_9SPHI</name>
<keyword evidence="1" id="KW-0812">Transmembrane</keyword>
<dbReference type="AlphaFoldDB" id="A0A1N6P8W8"/>